<protein>
    <submittedName>
        <fullName evidence="1">Uncharacterized protein</fullName>
    </submittedName>
</protein>
<evidence type="ECO:0000313" key="1">
    <source>
        <dbReference type="EMBL" id="MFC7406400.1"/>
    </source>
</evidence>
<name>A0ABW2QA59_9MICO</name>
<evidence type="ECO:0000313" key="2">
    <source>
        <dbReference type="Proteomes" id="UP001596455"/>
    </source>
</evidence>
<proteinExistence type="predicted"/>
<organism evidence="1 2">
    <name type="scientific">Georgenia alba</name>
    <dbReference type="NCBI Taxonomy" id="2233858"/>
    <lineage>
        <taxon>Bacteria</taxon>
        <taxon>Bacillati</taxon>
        <taxon>Actinomycetota</taxon>
        <taxon>Actinomycetes</taxon>
        <taxon>Micrococcales</taxon>
        <taxon>Bogoriellaceae</taxon>
        <taxon>Georgenia</taxon>
    </lineage>
</organism>
<sequence length="119" mass="12371">MKVATRNAVGLAGAGLVIGLVVGLALPRVEAEPEVISETATETVRVEVIPSACRMALAEADEGFIAAADFARAAQDGFLAASNMDIAGMEAANADIEAITARLQGNNYRSYADDCLEDR</sequence>
<dbReference type="EMBL" id="JBHTCQ010000003">
    <property type="protein sequence ID" value="MFC7406400.1"/>
    <property type="molecule type" value="Genomic_DNA"/>
</dbReference>
<reference evidence="2" key="1">
    <citation type="journal article" date="2019" name="Int. J. Syst. Evol. Microbiol.">
        <title>The Global Catalogue of Microorganisms (GCM) 10K type strain sequencing project: providing services to taxonomists for standard genome sequencing and annotation.</title>
        <authorList>
            <consortium name="The Broad Institute Genomics Platform"/>
            <consortium name="The Broad Institute Genome Sequencing Center for Infectious Disease"/>
            <person name="Wu L."/>
            <person name="Ma J."/>
        </authorList>
    </citation>
    <scope>NUCLEOTIDE SEQUENCE [LARGE SCALE GENOMIC DNA]</scope>
    <source>
        <strain evidence="2">JCM 1490</strain>
    </source>
</reference>
<gene>
    <name evidence="1" type="ORF">ACFQQL_14880</name>
</gene>
<accession>A0ABW2QA59</accession>
<comment type="caution">
    <text evidence="1">The sequence shown here is derived from an EMBL/GenBank/DDBJ whole genome shotgun (WGS) entry which is preliminary data.</text>
</comment>
<dbReference type="RefSeq" id="WP_382395763.1">
    <property type="nucleotide sequence ID" value="NZ_JBHTCQ010000003.1"/>
</dbReference>
<keyword evidence="2" id="KW-1185">Reference proteome</keyword>
<dbReference type="Proteomes" id="UP001596455">
    <property type="component" value="Unassembled WGS sequence"/>
</dbReference>